<dbReference type="Pfam" id="PF05729">
    <property type="entry name" value="NACHT"/>
    <property type="match status" value="1"/>
</dbReference>
<sequence length="1586" mass="173207">MAEGLFLPAALRRDPALRPRHLADLVSFRGESRTLSGMNLHGQCRDLVQLAADDEDLSRNVPQSEQEAVAAALTQSLLRLADIGVSDADVVAMGPASLTDRLLRSDAPSMMALSGAGLTLHDALLVGVCAQIVAVLTHGAPVDVPEPAEDLVTHWAQDGDFEEAYRDAVEARYSTLELAGVPLRDGPALWPLRGAYIEGAAEGYDGGAFLREPAHEMVRLHQRVLLRGEVGSGKTTLVQWLAVSHAHGARERRVPFVLRARHFDPEGPLPTPEEFVGATVRALGSRQPEGWVSRVLVRGDALIMVDGVDEAPEIVEEIGRWIRALGETYPGNTWLVTSRPAALPEQWLRFDGFVERTLEPLSEQDLPRFVGNCYQAAADMSGREVPRVIREQPREIREQWAQELLAQLQSEPDLKLFAANRLLCAVLCALHWDRFGALPERHFELPGLFLDLLLGDRDRARGVDSPVREQVPRHQLPQILGALALQHLRDGHQPLDRATALDLITEELTEGGGQWPDFIVPDLLDYLEVRTGLLRRLRGEGLELDELAFPVLTSYAAAWRLLMEPDPGLAEIDEHALDPHWYTVILHAAAQADLYGAEELLTRLLALGEAARTREERTRLFALAALCLRRITEPLDDALRQRVKECLTSVLPPQTEEEAEVLQSLGVEVLALLPDPADAVSEEQASVVVEMAQRIGGAAGADAVQRFGVLLPVPPPGVGEAPSDPPDLAELPDGARKLAVSLSVATRIEPELLRAVRTRVHPRLDAGDEADLWFSPWVAVRTRRGIALRPDVLPVLRAELARQLALAGPDDPLRSVGEVIAEVHAELSPALVLEERVNWLHVSREAGRTQAIEQALRPALRALVVERRAGVADWLAGAWERLPAEARSSVTGWQLHTVASHLAPELPLPAAPERVGLTADAVAAVVDELPDVPLGVRRTEGRLELGVDPEAARFAIPVPDTRPRVLEVLTDDDWPRTVALDGDGSLTVAAAGERVRVRTSRGAVFEVPSEDAAVRGGRAEWREREALAELLETAGLRDAEVMIGYVLPGRPVSELDAIIAGRHPRTGEPSYVIVDFKFWRRPQAGLLPDTIARVERTRRELVARHAVLAGRPERVSAMLYLVNATETDTWSEDDTRVGPGVGVFTRNGRLAAAEFLRSVVAPGRPGDTRFIGELLDSADTRTIPLESRIRSVLRSDGELLPRAEQRDVLRAVPEGGSGRKEVVIVNGGPRSGKSMTGLFLLGAAVERDVLVRHVSGSRSMDRALRQAARAAGQPQELFAFPQSFAAAARNDLDLLICDDAQRLRRGPSQVLELVDAARVTVFLVDESQAVHPDDVGNALAIEQALAGRDVTVREMGLQGAGPAAEYAAWVDALLYPESTTPHWIPSGIRSVEVVDDPAEMEYIVRHEHLEGRAARITAGYCWPRTPRRDAEADEPLARDVTIGDWARPWHQQGDRAGPGAPAGQDWPLHPTGIDQIGTVYAAAGFEFDWCGVIIGPDLLWRDGRWVVDRHASKDPALRKQSVSDELADRCIRNAYRVLMTRGTRGTVLYSTDPETRDRLRQLVPVGGRGRGAGSGSRPSGGAPPPM</sequence>
<keyword evidence="4" id="KW-1185">Reference proteome</keyword>
<dbReference type="SMART" id="SM00382">
    <property type="entry name" value="AAA"/>
    <property type="match status" value="2"/>
</dbReference>
<dbReference type="PANTHER" id="PTHR46844">
    <property type="entry name" value="SLR5058 PROTEIN"/>
    <property type="match status" value="1"/>
</dbReference>
<dbReference type="Pfam" id="PF22733">
    <property type="entry name" value="NNH1"/>
    <property type="match status" value="1"/>
</dbReference>
<feature type="domain" description="NACHT" evidence="2">
    <location>
        <begin position="222"/>
        <end position="434"/>
    </location>
</feature>
<dbReference type="InterPro" id="IPR027417">
    <property type="entry name" value="P-loop_NTPase"/>
</dbReference>
<dbReference type="SUPFAM" id="SSF52540">
    <property type="entry name" value="P-loop containing nucleoside triphosphate hydrolases"/>
    <property type="match status" value="2"/>
</dbReference>
<dbReference type="PANTHER" id="PTHR46844:SF1">
    <property type="entry name" value="SLR5058 PROTEIN"/>
    <property type="match status" value="1"/>
</dbReference>
<dbReference type="EMBL" id="JBHTCF010000001">
    <property type="protein sequence ID" value="MFC7303001.1"/>
    <property type="molecule type" value="Genomic_DNA"/>
</dbReference>
<evidence type="ECO:0000313" key="4">
    <source>
        <dbReference type="Proteomes" id="UP001596523"/>
    </source>
</evidence>
<keyword evidence="3" id="KW-0347">Helicase</keyword>
<evidence type="ECO:0000313" key="3">
    <source>
        <dbReference type="EMBL" id="MFC7303001.1"/>
    </source>
</evidence>
<dbReference type="Gene3D" id="3.40.50.300">
    <property type="entry name" value="P-loop containing nucleotide triphosphate hydrolases"/>
    <property type="match status" value="1"/>
</dbReference>
<keyword evidence="3" id="KW-0547">Nucleotide-binding</keyword>
<dbReference type="Pfam" id="PF09848">
    <property type="entry name" value="SLFN-g3_helicase"/>
    <property type="match status" value="1"/>
</dbReference>
<accession>A0ABW2JC88</accession>
<feature type="region of interest" description="Disordered" evidence="1">
    <location>
        <begin position="1563"/>
        <end position="1586"/>
    </location>
</feature>
<dbReference type="InterPro" id="IPR018647">
    <property type="entry name" value="SLFN_3-like_DNA/RNA_helicase"/>
</dbReference>
<dbReference type="InterPro" id="IPR003593">
    <property type="entry name" value="AAA+_ATPase"/>
</dbReference>
<dbReference type="InterPro" id="IPR054547">
    <property type="entry name" value="NNH1"/>
</dbReference>
<dbReference type="Proteomes" id="UP001596523">
    <property type="component" value="Unassembled WGS sequence"/>
</dbReference>
<name>A0ABW2JC88_9ACTN</name>
<dbReference type="InterPro" id="IPR007111">
    <property type="entry name" value="NACHT_NTPase"/>
</dbReference>
<dbReference type="PROSITE" id="PS50837">
    <property type="entry name" value="NACHT"/>
    <property type="match status" value="1"/>
</dbReference>
<protein>
    <submittedName>
        <fullName evidence="3">DNA/RNA helicase domain-containing protein</fullName>
    </submittedName>
</protein>
<comment type="caution">
    <text evidence="3">The sequence shown here is derived from an EMBL/GenBank/DDBJ whole genome shotgun (WGS) entry which is preliminary data.</text>
</comment>
<keyword evidence="3" id="KW-0067">ATP-binding</keyword>
<proteinExistence type="predicted"/>
<reference evidence="4" key="1">
    <citation type="journal article" date="2019" name="Int. J. Syst. Evol. Microbiol.">
        <title>The Global Catalogue of Microorganisms (GCM) 10K type strain sequencing project: providing services to taxonomists for standard genome sequencing and annotation.</title>
        <authorList>
            <consortium name="The Broad Institute Genomics Platform"/>
            <consortium name="The Broad Institute Genome Sequencing Center for Infectious Disease"/>
            <person name="Wu L."/>
            <person name="Ma J."/>
        </authorList>
    </citation>
    <scope>NUCLEOTIDE SEQUENCE [LARGE SCALE GENOMIC DNA]</scope>
    <source>
        <strain evidence="4">SYNS20</strain>
    </source>
</reference>
<evidence type="ECO:0000256" key="1">
    <source>
        <dbReference type="SAM" id="MobiDB-lite"/>
    </source>
</evidence>
<organism evidence="3 4">
    <name type="scientific">Streptomyces monticola</name>
    <dbReference type="NCBI Taxonomy" id="2666263"/>
    <lineage>
        <taxon>Bacteria</taxon>
        <taxon>Bacillati</taxon>
        <taxon>Actinomycetota</taxon>
        <taxon>Actinomycetes</taxon>
        <taxon>Kitasatosporales</taxon>
        <taxon>Streptomycetaceae</taxon>
        <taxon>Streptomyces</taxon>
    </lineage>
</organism>
<gene>
    <name evidence="3" type="ORF">ACFQVC_02050</name>
</gene>
<dbReference type="GO" id="GO:0004386">
    <property type="term" value="F:helicase activity"/>
    <property type="evidence" value="ECO:0007669"/>
    <property type="project" value="UniProtKB-KW"/>
</dbReference>
<dbReference type="RefSeq" id="WP_381825729.1">
    <property type="nucleotide sequence ID" value="NZ_JBHTCF010000001.1"/>
</dbReference>
<evidence type="ECO:0000259" key="2">
    <source>
        <dbReference type="PROSITE" id="PS50837"/>
    </source>
</evidence>
<keyword evidence="3" id="KW-0378">Hydrolase</keyword>